<dbReference type="AlphaFoldDB" id="A0AAD5N9F9"/>
<keyword evidence="2" id="KW-1185">Reference proteome</keyword>
<gene>
    <name evidence="1" type="ORF">KIN20_023807</name>
</gene>
<dbReference type="Proteomes" id="UP001196413">
    <property type="component" value="Unassembled WGS sequence"/>
</dbReference>
<evidence type="ECO:0000313" key="2">
    <source>
        <dbReference type="Proteomes" id="UP001196413"/>
    </source>
</evidence>
<organism evidence="1 2">
    <name type="scientific">Parelaphostrongylus tenuis</name>
    <name type="common">Meningeal worm</name>
    <dbReference type="NCBI Taxonomy" id="148309"/>
    <lineage>
        <taxon>Eukaryota</taxon>
        <taxon>Metazoa</taxon>
        <taxon>Ecdysozoa</taxon>
        <taxon>Nematoda</taxon>
        <taxon>Chromadorea</taxon>
        <taxon>Rhabditida</taxon>
        <taxon>Rhabditina</taxon>
        <taxon>Rhabditomorpha</taxon>
        <taxon>Strongyloidea</taxon>
        <taxon>Metastrongylidae</taxon>
        <taxon>Parelaphostrongylus</taxon>
    </lineage>
</organism>
<evidence type="ECO:0000313" key="1">
    <source>
        <dbReference type="EMBL" id="KAJ1363856.1"/>
    </source>
</evidence>
<protein>
    <submittedName>
        <fullName evidence="1">Uncharacterized protein</fullName>
    </submittedName>
</protein>
<comment type="caution">
    <text evidence="1">The sequence shown here is derived from an EMBL/GenBank/DDBJ whole genome shotgun (WGS) entry which is preliminary data.</text>
</comment>
<proteinExistence type="predicted"/>
<reference evidence="1" key="1">
    <citation type="submission" date="2021-06" db="EMBL/GenBank/DDBJ databases">
        <title>Parelaphostrongylus tenuis whole genome reference sequence.</title>
        <authorList>
            <person name="Garwood T.J."/>
            <person name="Larsen P.A."/>
            <person name="Fountain-Jones N.M."/>
            <person name="Garbe J.R."/>
            <person name="Macchietto M.G."/>
            <person name="Kania S.A."/>
            <person name="Gerhold R.W."/>
            <person name="Richards J.E."/>
            <person name="Wolf T.M."/>
        </authorList>
    </citation>
    <scope>NUCLEOTIDE SEQUENCE</scope>
    <source>
        <strain evidence="1">MNPRO001-30</strain>
        <tissue evidence="1">Meninges</tissue>
    </source>
</reference>
<dbReference type="EMBL" id="JAHQIW010004817">
    <property type="protein sequence ID" value="KAJ1363856.1"/>
    <property type="molecule type" value="Genomic_DNA"/>
</dbReference>
<name>A0AAD5N9F9_PARTN</name>
<sequence>MSDSYDNVAKVFNALISWHTIASIKLEFHAPISSMVFEQLLRINSLTATQIKMICNDFDLPPLCFKLFMYDIKGGQHSYEESSRQGMDYCSRSVITNNCPSS</sequence>
<accession>A0AAD5N9F9</accession>